<keyword evidence="3" id="KW-0735">Signal-anchor</keyword>
<keyword evidence="4" id="KW-1015">Disulfide bond</keyword>
<dbReference type="Pfam" id="PF00578">
    <property type="entry name" value="AhpC-TSA"/>
    <property type="match status" value="1"/>
</dbReference>
<feature type="signal peptide" evidence="6">
    <location>
        <begin position="1"/>
        <end position="25"/>
    </location>
</feature>
<dbReference type="Gene3D" id="3.40.30.10">
    <property type="entry name" value="Glutaredoxin"/>
    <property type="match status" value="1"/>
</dbReference>
<dbReference type="InterPro" id="IPR013766">
    <property type="entry name" value="Thioredoxin_domain"/>
</dbReference>
<accession>A0A0F2TDP5</accession>
<dbReference type="OrthoDB" id="9796554at2"/>
<dbReference type="PANTHER" id="PTHR42852:SF6">
    <property type="entry name" value="THIOL:DISULFIDE INTERCHANGE PROTEIN DSBE"/>
    <property type="match status" value="1"/>
</dbReference>
<dbReference type="GO" id="GO:0016491">
    <property type="term" value="F:oxidoreductase activity"/>
    <property type="evidence" value="ECO:0007669"/>
    <property type="project" value="InterPro"/>
</dbReference>
<dbReference type="SUPFAM" id="SSF52833">
    <property type="entry name" value="Thioredoxin-like"/>
    <property type="match status" value="1"/>
</dbReference>
<evidence type="ECO:0000256" key="4">
    <source>
        <dbReference type="ARBA" id="ARBA00023157"/>
    </source>
</evidence>
<dbReference type="GO" id="GO:0016209">
    <property type="term" value="F:antioxidant activity"/>
    <property type="evidence" value="ECO:0007669"/>
    <property type="project" value="InterPro"/>
</dbReference>
<evidence type="ECO:0000313" key="9">
    <source>
        <dbReference type="Proteomes" id="UP000033699"/>
    </source>
</evidence>
<dbReference type="PROSITE" id="PS51257">
    <property type="entry name" value="PROKAR_LIPOPROTEIN"/>
    <property type="match status" value="1"/>
</dbReference>
<keyword evidence="9" id="KW-1185">Reference proteome</keyword>
<dbReference type="CDD" id="cd02966">
    <property type="entry name" value="TlpA_like_family"/>
    <property type="match status" value="1"/>
</dbReference>
<evidence type="ECO:0000256" key="3">
    <source>
        <dbReference type="ARBA" id="ARBA00022968"/>
    </source>
</evidence>
<proteinExistence type="predicted"/>
<dbReference type="AlphaFoldDB" id="A0A0F2TDP5"/>
<gene>
    <name evidence="8" type="ORF">VM95_21000</name>
</gene>
<sequence length="205" mass="21502">MSAMTRPRPRVAAAAAATAAAAALALTGCSSTGSSGSGADQVGFVTVKGTNVSKAEPGHRQDAPDISGETLEGGQVKLSDYRGKVVVLNVWGSWCGPCRGEADDLERVWTKYKDQGVQFLGINTRDSEKTNAVRFEQEKGVTYPSIFDPAGTQLLKFPKGSLNPQSIPTTLIVDRDGKLAARAVGGTVDDALESILQPVVAEPKQ</sequence>
<dbReference type="InterPro" id="IPR000866">
    <property type="entry name" value="AhpC/TSA"/>
</dbReference>
<dbReference type="GO" id="GO:0017004">
    <property type="term" value="P:cytochrome complex assembly"/>
    <property type="evidence" value="ECO:0007669"/>
    <property type="project" value="UniProtKB-KW"/>
</dbReference>
<dbReference type="InterPro" id="IPR050553">
    <property type="entry name" value="Thioredoxin_ResA/DsbE_sf"/>
</dbReference>
<evidence type="ECO:0000256" key="5">
    <source>
        <dbReference type="ARBA" id="ARBA00023284"/>
    </source>
</evidence>
<evidence type="ECO:0000259" key="7">
    <source>
        <dbReference type="PROSITE" id="PS51352"/>
    </source>
</evidence>
<name>A0A0F2TDP5_STRR3</name>
<dbReference type="InterPro" id="IPR036249">
    <property type="entry name" value="Thioredoxin-like_sf"/>
</dbReference>
<evidence type="ECO:0000256" key="2">
    <source>
        <dbReference type="ARBA" id="ARBA00022748"/>
    </source>
</evidence>
<keyword evidence="3" id="KW-0812">Transmembrane</keyword>
<protein>
    <recommendedName>
        <fullName evidence="7">Thioredoxin domain-containing protein</fullName>
    </recommendedName>
</protein>
<reference evidence="8 9" key="1">
    <citation type="submission" date="2015-02" db="EMBL/GenBank/DDBJ databases">
        <authorList>
            <person name="Ju K.-S."/>
            <person name="Doroghazi J.R."/>
            <person name="Metcalf W."/>
        </authorList>
    </citation>
    <scope>NUCLEOTIDE SEQUENCE [LARGE SCALE GENOMIC DNA]</scope>
    <source>
        <strain evidence="8 9">ATCC 31215</strain>
    </source>
</reference>
<keyword evidence="5" id="KW-0676">Redox-active center</keyword>
<dbReference type="PANTHER" id="PTHR42852">
    <property type="entry name" value="THIOL:DISULFIDE INTERCHANGE PROTEIN DSBE"/>
    <property type="match status" value="1"/>
</dbReference>
<evidence type="ECO:0000256" key="1">
    <source>
        <dbReference type="ARBA" id="ARBA00004196"/>
    </source>
</evidence>
<dbReference type="EMBL" id="JZKH01000043">
    <property type="protein sequence ID" value="KJS60430.1"/>
    <property type="molecule type" value="Genomic_DNA"/>
</dbReference>
<organism evidence="8 9">
    <name type="scientific">Streptomyces rubellomurinus (strain ATCC 31215)</name>
    <dbReference type="NCBI Taxonomy" id="359131"/>
    <lineage>
        <taxon>Bacteria</taxon>
        <taxon>Bacillati</taxon>
        <taxon>Actinomycetota</taxon>
        <taxon>Actinomycetes</taxon>
        <taxon>Kitasatosporales</taxon>
        <taxon>Streptomycetaceae</taxon>
        <taxon>Streptomyces</taxon>
    </lineage>
</organism>
<dbReference type="Proteomes" id="UP000033699">
    <property type="component" value="Unassembled WGS sequence"/>
</dbReference>
<dbReference type="InterPro" id="IPR017937">
    <property type="entry name" value="Thioredoxin_CS"/>
</dbReference>
<feature type="chain" id="PRO_5039606401" description="Thioredoxin domain-containing protein" evidence="6">
    <location>
        <begin position="26"/>
        <end position="205"/>
    </location>
</feature>
<keyword evidence="6" id="KW-0732">Signal</keyword>
<feature type="domain" description="Thioredoxin" evidence="7">
    <location>
        <begin position="57"/>
        <end position="201"/>
    </location>
</feature>
<dbReference type="GO" id="GO:0030313">
    <property type="term" value="C:cell envelope"/>
    <property type="evidence" value="ECO:0007669"/>
    <property type="project" value="UniProtKB-SubCell"/>
</dbReference>
<dbReference type="PATRIC" id="fig|359131.3.peg.5055"/>
<comment type="caution">
    <text evidence="8">The sequence shown here is derived from an EMBL/GenBank/DDBJ whole genome shotgun (WGS) entry which is preliminary data.</text>
</comment>
<evidence type="ECO:0000313" key="8">
    <source>
        <dbReference type="EMBL" id="KJS60430.1"/>
    </source>
</evidence>
<dbReference type="PROSITE" id="PS51352">
    <property type="entry name" value="THIOREDOXIN_2"/>
    <property type="match status" value="1"/>
</dbReference>
<keyword evidence="2" id="KW-0201">Cytochrome c-type biogenesis</keyword>
<comment type="subcellular location">
    <subcellularLocation>
        <location evidence="1">Cell envelope</location>
    </subcellularLocation>
</comment>
<dbReference type="PROSITE" id="PS00194">
    <property type="entry name" value="THIOREDOXIN_1"/>
    <property type="match status" value="1"/>
</dbReference>
<evidence type="ECO:0000256" key="6">
    <source>
        <dbReference type="SAM" id="SignalP"/>
    </source>
</evidence>